<comment type="caution">
    <text evidence="7">The sequence shown here is derived from an EMBL/GenBank/DDBJ whole genome shotgun (WGS) entry which is preliminary data.</text>
</comment>
<dbReference type="Gene3D" id="3.40.630.20">
    <property type="entry name" value="Peptidase C15, pyroglutamyl peptidase I-like"/>
    <property type="match status" value="1"/>
</dbReference>
<dbReference type="EMBL" id="JACYTR010000057">
    <property type="protein sequence ID" value="MBD8527615.1"/>
    <property type="molecule type" value="Genomic_DNA"/>
</dbReference>
<proteinExistence type="inferred from homology"/>
<dbReference type="EC" id="3.4.19.3" evidence="6"/>
<evidence type="ECO:0000313" key="8">
    <source>
        <dbReference type="Proteomes" id="UP000613768"/>
    </source>
</evidence>
<evidence type="ECO:0000256" key="3">
    <source>
        <dbReference type="ARBA" id="ARBA00022670"/>
    </source>
</evidence>
<name>A0AAW3ZQ15_9GAMM</name>
<dbReference type="PANTHER" id="PTHR23402">
    <property type="entry name" value="PROTEASE FAMILY C15 PYROGLUTAMYL-PEPTIDASE I-RELATED"/>
    <property type="match status" value="1"/>
</dbReference>
<dbReference type="GO" id="GO:0016920">
    <property type="term" value="F:pyroglutamyl-peptidase activity"/>
    <property type="evidence" value="ECO:0007669"/>
    <property type="project" value="UniProtKB-EC"/>
</dbReference>
<keyword evidence="5" id="KW-0788">Thiol protease</keyword>
<dbReference type="NCBIfam" id="TIGR00504">
    <property type="entry name" value="pyro_pdase"/>
    <property type="match status" value="1"/>
</dbReference>
<dbReference type="InterPro" id="IPR016125">
    <property type="entry name" value="Peptidase_C15-like"/>
</dbReference>
<keyword evidence="2" id="KW-0963">Cytoplasm</keyword>
<gene>
    <name evidence="7" type="primary">pcp</name>
    <name evidence="7" type="ORF">IFO71_17865</name>
</gene>
<protein>
    <recommendedName>
        <fullName evidence="6">Pyroglutamyl-peptidase I</fullName>
        <ecNumber evidence="6">3.4.19.3</ecNumber>
    </recommendedName>
</protein>
<dbReference type="InterPro" id="IPR036440">
    <property type="entry name" value="Peptidase_C15-like_sf"/>
</dbReference>
<dbReference type="PIRSF" id="PIRSF015592">
    <property type="entry name" value="Prld-crbxl_pptds"/>
    <property type="match status" value="1"/>
</dbReference>
<dbReference type="InterPro" id="IPR033694">
    <property type="entry name" value="PGPEP1_Cys_AS"/>
</dbReference>
<dbReference type="PANTHER" id="PTHR23402:SF1">
    <property type="entry name" value="PYROGLUTAMYL-PEPTIDASE I"/>
    <property type="match status" value="1"/>
</dbReference>
<keyword evidence="4 7" id="KW-0378">Hydrolase</keyword>
<dbReference type="RefSeq" id="WP_192031035.1">
    <property type="nucleotide sequence ID" value="NZ_JACYTR010000057.1"/>
</dbReference>
<feature type="active site" evidence="6">
    <location>
        <position position="146"/>
    </location>
</feature>
<evidence type="ECO:0000256" key="5">
    <source>
        <dbReference type="ARBA" id="ARBA00022807"/>
    </source>
</evidence>
<dbReference type="InterPro" id="IPR029762">
    <property type="entry name" value="PGP-I_bact-type"/>
</dbReference>
<dbReference type="GO" id="GO:0005829">
    <property type="term" value="C:cytosol"/>
    <property type="evidence" value="ECO:0007669"/>
    <property type="project" value="InterPro"/>
</dbReference>
<dbReference type="InterPro" id="IPR000816">
    <property type="entry name" value="Peptidase_C15"/>
</dbReference>
<reference evidence="7 8" key="1">
    <citation type="submission" date="2020-09" db="EMBL/GenBank/DDBJ databases">
        <title>Pseudoxanthomonas sp. CAU 1598 isolated from sand of Yaerae Beach.</title>
        <authorList>
            <person name="Kim W."/>
        </authorList>
    </citation>
    <scope>NUCLEOTIDE SEQUENCE [LARGE SCALE GENOMIC DNA]</scope>
    <source>
        <strain evidence="7 8">CAU 1598</strain>
    </source>
</reference>
<evidence type="ECO:0000256" key="6">
    <source>
        <dbReference type="PROSITE-ProRule" id="PRU10077"/>
    </source>
</evidence>
<dbReference type="CDD" id="cd00501">
    <property type="entry name" value="Peptidase_C15"/>
    <property type="match status" value="1"/>
</dbReference>
<comment type="similarity">
    <text evidence="1">Belongs to the peptidase C15 family.</text>
</comment>
<keyword evidence="8" id="KW-1185">Reference proteome</keyword>
<evidence type="ECO:0000256" key="2">
    <source>
        <dbReference type="ARBA" id="ARBA00022490"/>
    </source>
</evidence>
<comment type="catalytic activity">
    <reaction evidence="6">
        <text>Release of an N-terminal pyroglutamyl group from a polypeptide, the second amino acid generally not being Pro.</text>
        <dbReference type="EC" id="3.4.19.3"/>
    </reaction>
</comment>
<evidence type="ECO:0000256" key="1">
    <source>
        <dbReference type="ARBA" id="ARBA00006641"/>
    </source>
</evidence>
<dbReference type="GO" id="GO:0006508">
    <property type="term" value="P:proteolysis"/>
    <property type="evidence" value="ECO:0007669"/>
    <property type="project" value="UniProtKB-KW"/>
</dbReference>
<dbReference type="PROSITE" id="PS01334">
    <property type="entry name" value="PYRASE_CYS"/>
    <property type="match status" value="1"/>
</dbReference>
<dbReference type="NCBIfam" id="NF009676">
    <property type="entry name" value="PRK13197.1"/>
    <property type="match status" value="1"/>
</dbReference>
<keyword evidence="3" id="KW-0645">Protease</keyword>
<dbReference type="Pfam" id="PF01470">
    <property type="entry name" value="Peptidase_C15"/>
    <property type="match status" value="1"/>
</dbReference>
<dbReference type="AlphaFoldDB" id="A0AAW3ZQ15"/>
<evidence type="ECO:0000313" key="7">
    <source>
        <dbReference type="EMBL" id="MBD8527615.1"/>
    </source>
</evidence>
<evidence type="ECO:0000256" key="4">
    <source>
        <dbReference type="ARBA" id="ARBA00022801"/>
    </source>
</evidence>
<dbReference type="PRINTS" id="PR00706">
    <property type="entry name" value="PYROGLUPTASE"/>
</dbReference>
<dbReference type="SUPFAM" id="SSF53182">
    <property type="entry name" value="Pyrrolidone carboxyl peptidase (pyroglutamate aminopeptidase)"/>
    <property type="match status" value="1"/>
</dbReference>
<organism evidence="7 8">
    <name type="scientific">Pseudomarimonas arenosa</name>
    <dbReference type="NCBI Taxonomy" id="2774145"/>
    <lineage>
        <taxon>Bacteria</taxon>
        <taxon>Pseudomonadati</taxon>
        <taxon>Pseudomonadota</taxon>
        <taxon>Gammaproteobacteria</taxon>
        <taxon>Lysobacterales</taxon>
        <taxon>Lysobacteraceae</taxon>
        <taxon>Pseudomarimonas</taxon>
    </lineage>
</organism>
<dbReference type="Proteomes" id="UP000613768">
    <property type="component" value="Unassembled WGS sequence"/>
</dbReference>
<sequence>MPRQRPFLITGFEPFGGAERNPSMHIAEALDGAEIAGQPITSLTLPVVFGESLKRLDQAIRRLRPIGVIALGVATTRSVISIERIAINIDDARIADNAGQQPIDQAIIRHAPAAYFSQLPIKAIHQALQQAGIPSEISQSAGTYVCNHVFFGLMHRLRLQRRIPAGFLHIPPELDVDELHGLPLPRMIEAVRLAITTTLSYAEDIRLSAGRED</sequence>
<accession>A0AAW3ZQ15</accession>